<dbReference type="CDD" id="cd00761">
    <property type="entry name" value="Glyco_tranf_GTA_type"/>
    <property type="match status" value="1"/>
</dbReference>
<reference evidence="2 3" key="1">
    <citation type="journal article" date="2015" name="Nature">
        <title>rRNA introns, odd ribosomes, and small enigmatic genomes across a large radiation of phyla.</title>
        <authorList>
            <person name="Brown C.T."/>
            <person name="Hug L.A."/>
            <person name="Thomas B.C."/>
            <person name="Sharon I."/>
            <person name="Castelle C.J."/>
            <person name="Singh A."/>
            <person name="Wilkins M.J."/>
            <person name="Williams K.H."/>
            <person name="Banfield J.F."/>
        </authorList>
    </citation>
    <scope>NUCLEOTIDE SEQUENCE [LARGE SCALE GENOMIC DNA]</scope>
</reference>
<proteinExistence type="predicted"/>
<gene>
    <name evidence="2" type="ORF">UV66_C0001G0172</name>
</gene>
<evidence type="ECO:0000313" key="2">
    <source>
        <dbReference type="EMBL" id="KKS90815.1"/>
    </source>
</evidence>
<dbReference type="Proteomes" id="UP000034669">
    <property type="component" value="Unassembled WGS sequence"/>
</dbReference>
<dbReference type="PANTHER" id="PTHR43630:SF2">
    <property type="entry name" value="GLYCOSYLTRANSFERASE"/>
    <property type="match status" value="1"/>
</dbReference>
<dbReference type="Gene3D" id="3.90.550.10">
    <property type="entry name" value="Spore Coat Polysaccharide Biosynthesis Protein SpsA, Chain A"/>
    <property type="match status" value="1"/>
</dbReference>
<dbReference type="GO" id="GO:0016740">
    <property type="term" value="F:transferase activity"/>
    <property type="evidence" value="ECO:0007669"/>
    <property type="project" value="UniProtKB-KW"/>
</dbReference>
<sequence>MGLYSSMVSFYKSMEKNMISITITSKNESLHLPRLLKSLKLQTFKDFETIVVDNASTDGTKDIARKFGARVFDKGPERSAQRNYGVQVSRGQYILVLDADMTLAPGVLADCIGVVTNDPKVGALIIPEKSFGIGFWTKYKVFEREFYVGDKTIEAPRFFKKTTFKKFNGYDTGITGPEDYDLPLRMRKAGVKIGRIKSYIYHDEGRFSPFKSAKKKYYYASHSGTFLKRHPEQVLSLGNLILRPIFFKKWKKMISHPGLTLGMLIVKIFEGTGAFLGAINSGIIVTAKHDKNT</sequence>
<dbReference type="AlphaFoldDB" id="A0A0G1CYI3"/>
<comment type="caution">
    <text evidence="2">The sequence shown here is derived from an EMBL/GenBank/DDBJ whole genome shotgun (WGS) entry which is preliminary data.</text>
</comment>
<dbReference type="InterPro" id="IPR029044">
    <property type="entry name" value="Nucleotide-diphossugar_trans"/>
</dbReference>
<dbReference type="PANTHER" id="PTHR43630">
    <property type="entry name" value="POLY-BETA-1,6-N-ACETYL-D-GLUCOSAMINE SYNTHASE"/>
    <property type="match status" value="1"/>
</dbReference>
<accession>A0A0G1CYI3</accession>
<feature type="domain" description="Glycosyltransferase 2-like" evidence="1">
    <location>
        <begin position="20"/>
        <end position="153"/>
    </location>
</feature>
<dbReference type="Pfam" id="PF00535">
    <property type="entry name" value="Glycos_transf_2"/>
    <property type="match status" value="1"/>
</dbReference>
<name>A0A0G1CYI3_9BACT</name>
<dbReference type="InterPro" id="IPR001173">
    <property type="entry name" value="Glyco_trans_2-like"/>
</dbReference>
<evidence type="ECO:0000259" key="1">
    <source>
        <dbReference type="Pfam" id="PF00535"/>
    </source>
</evidence>
<evidence type="ECO:0000313" key="3">
    <source>
        <dbReference type="Proteomes" id="UP000034669"/>
    </source>
</evidence>
<dbReference type="SUPFAM" id="SSF53448">
    <property type="entry name" value="Nucleotide-diphospho-sugar transferases"/>
    <property type="match status" value="1"/>
</dbReference>
<keyword evidence="2" id="KW-0808">Transferase</keyword>
<protein>
    <submittedName>
        <fullName evidence="2">Glycosyltransferase</fullName>
    </submittedName>
</protein>
<organism evidence="2 3">
    <name type="scientific">Candidatus Woesebacteria bacterium GW2011_GWA1_43_12</name>
    <dbReference type="NCBI Taxonomy" id="1618557"/>
    <lineage>
        <taxon>Bacteria</taxon>
        <taxon>Candidatus Woeseibacteriota</taxon>
    </lineage>
</organism>
<dbReference type="EMBL" id="LCFI01000001">
    <property type="protein sequence ID" value="KKS90815.1"/>
    <property type="molecule type" value="Genomic_DNA"/>
</dbReference>